<accession>A0A6P4ZSJ9</accession>
<dbReference type="RefSeq" id="XP_019637079.1">
    <property type="nucleotide sequence ID" value="XM_019781520.1"/>
</dbReference>
<evidence type="ECO:0000256" key="1">
    <source>
        <dbReference type="PROSITE-ProRule" id="PRU00339"/>
    </source>
</evidence>
<feature type="repeat" description="TPR" evidence="1">
    <location>
        <begin position="980"/>
        <end position="1013"/>
    </location>
</feature>
<keyword evidence="3" id="KW-1185">Reference proteome</keyword>
<dbReference type="PROSITE" id="PS50293">
    <property type="entry name" value="TPR_REGION"/>
    <property type="match status" value="1"/>
</dbReference>
<dbReference type="OrthoDB" id="3057274at2759"/>
<dbReference type="SMART" id="SM00028">
    <property type="entry name" value="TPR"/>
    <property type="match status" value="13"/>
</dbReference>
<feature type="repeat" description="TPR" evidence="1">
    <location>
        <begin position="846"/>
        <end position="879"/>
    </location>
</feature>
<feature type="repeat" description="TPR" evidence="1">
    <location>
        <begin position="1200"/>
        <end position="1233"/>
    </location>
</feature>
<name>A0A6P4ZSJ9_BRABE</name>
<dbReference type="Gene3D" id="1.25.40.10">
    <property type="entry name" value="Tetratricopeptide repeat domain"/>
    <property type="match status" value="5"/>
</dbReference>
<organism evidence="3 4">
    <name type="scientific">Branchiostoma belcheri</name>
    <name type="common">Amphioxus</name>
    <dbReference type="NCBI Taxonomy" id="7741"/>
    <lineage>
        <taxon>Eukaryota</taxon>
        <taxon>Metazoa</taxon>
        <taxon>Chordata</taxon>
        <taxon>Cephalochordata</taxon>
        <taxon>Leptocardii</taxon>
        <taxon>Amphioxiformes</taxon>
        <taxon>Branchiostomatidae</taxon>
        <taxon>Branchiostoma</taxon>
    </lineage>
</organism>
<dbReference type="KEGG" id="bbel:109479538"/>
<reference evidence="4" key="1">
    <citation type="submission" date="2025-08" db="UniProtKB">
        <authorList>
            <consortium name="RefSeq"/>
        </authorList>
    </citation>
    <scope>IDENTIFICATION</scope>
    <source>
        <tissue evidence="4">Gonad</tissue>
    </source>
</reference>
<dbReference type="SUPFAM" id="SSF48452">
    <property type="entry name" value="TPR-like"/>
    <property type="match status" value="4"/>
</dbReference>
<sequence>MSKGKNKSKNMASLSSKVQQLELCLKSKDDQKLGYWLALREAIIASDHFMEIEVLKSLGDLHLEKGKLRKDSAEFDEVAALYAAALMRCKDPDMRKTLEHRMRYTEKLSRQLLQGYTPHFLWLSPDYWGPADSDVLRVMETCDHVGQIMNEPKNQVRLSVEDAYTQALVTAIELGDMLLEQEVLKSLGDLYLEKGKIVSDASQFSKAAAMYDKALARCEEQGAKETLHHRIRYADKIREAVKKYKDHLKEGERSFARSDLDSAELCFAAALKTVHLRDPTAQQYQREVEPLCKLGDVYSKRGQQTGDGGDFVKAAALYNAAIARSEDQVTNSNLATAIREVEKSFIRCSLGIHCNVSQDNIEKHKKQLKEMRDQIKLEMEIIDQQLDPYVHDEDDPCVKEIEAKRAQAIRKLFERIAKEREEFISLRVEECIGLMGPPPCKYAMIGLGSQATGLVTPYSDLEFAILAEEESEEYKAYFRNLTHYLHLKVVNLGETILPALGIKSLNDFYSKNPLDDWYFDSVTPRGFAFDGSMPKASKTPLGRQETINEAPSELICTPENMVLMFQKDVTLYLKKEYHLATILRNPCLIAGDQGLFDTYMGIIVKILQADGGKMARQLAEVTIIENFENYNEWKSTFTPKVIDVKKELYRFPAVAVDCLALSSGIIPTTVWETITDMELKDVVSAENAHHLLVLLSISAELRLRTYIENGGQKENLSALASIESMLGEQQSPLQRNDKKNVLKNVFYLQNEKQLFRYYYTVVPLKKHLYETSESIQLVPSSVPSDISEQVKATEDGIQTPRHSMPTLCNTSSTIRGIMYFELCAYKQAINLLNKAIYDEMGIDDKIELLDYVGMAYRYLGDYKKSIQYLEQVLKMQRLLYIGGENAVHPQILRSLAHLGNSWLEFGDNKKAIGYFDEALKMHNRIFGKGKADPSMAGLFVSLGLAWYNLGDYRQAIGYHEQALKMHRSTHGQDTANGEIAHALNNLGLDWYDLGDYSKAESYSNEALQMYRRLYGQNTAHLDTARALSNLGRVMDVQGEHLKAISHFEQALRMGQIVVGKSAAHPVIADTLNNLGAAWNNLRNYINALTHYENALKMYKSIYGPNKAHSDIAMSLNNLGSVWHDLGDHRKAASYYEQALQMDRSIHGQAKAHPDIAGLLTNLGTAWHGLGDNRKAISYHEQALKMYRSIFGQSTSHPNIATSLQNLGVYWSSLGDHRRAIRYYEEALQMCRCFTGHNKAPLDIARLLGYLGEAWLHLADHRKAIRHLEQALQMLRSIHGQTTARSDIAKVLGDLGSSWTNRADFRRGISYYEEALQMKRSIYGQSTAHRDIATLLNNIGLNKDFLGYKTEAFILYKEALAMALKLDPSDKRNALINQIKENMN</sequence>
<feature type="repeat" description="TPR" evidence="1">
    <location>
        <begin position="892"/>
        <end position="925"/>
    </location>
</feature>
<dbReference type="PANTHER" id="PTHR19959:SF119">
    <property type="entry name" value="FUNGAL LIPASE-LIKE DOMAIN-CONTAINING PROTEIN"/>
    <property type="match status" value="1"/>
</dbReference>
<dbReference type="InterPro" id="IPR011990">
    <property type="entry name" value="TPR-like_helical_dom_sf"/>
</dbReference>
<feature type="repeat" description="TPR" evidence="1">
    <location>
        <begin position="936"/>
        <end position="969"/>
    </location>
</feature>
<feature type="repeat" description="TPR" evidence="1">
    <location>
        <begin position="1112"/>
        <end position="1145"/>
    </location>
</feature>
<evidence type="ECO:0000256" key="2">
    <source>
        <dbReference type="SAM" id="Coils"/>
    </source>
</evidence>
<dbReference type="Pfam" id="PF13432">
    <property type="entry name" value="TPR_16"/>
    <property type="match status" value="1"/>
</dbReference>
<keyword evidence="1" id="KW-0802">TPR repeat</keyword>
<dbReference type="PANTHER" id="PTHR19959">
    <property type="entry name" value="KINESIN LIGHT CHAIN"/>
    <property type="match status" value="1"/>
</dbReference>
<evidence type="ECO:0000313" key="3">
    <source>
        <dbReference type="Proteomes" id="UP000515135"/>
    </source>
</evidence>
<dbReference type="Pfam" id="PF13424">
    <property type="entry name" value="TPR_12"/>
    <property type="match status" value="3"/>
</dbReference>
<dbReference type="GeneID" id="109479538"/>
<feature type="repeat" description="TPR" evidence="1">
    <location>
        <begin position="1288"/>
        <end position="1321"/>
    </location>
</feature>
<feature type="repeat" description="TPR" evidence="1">
    <location>
        <begin position="1024"/>
        <end position="1057"/>
    </location>
</feature>
<keyword evidence="2" id="KW-0175">Coiled coil</keyword>
<protein>
    <submittedName>
        <fullName evidence="4">Uncharacterized protein LOC109479538</fullName>
    </submittedName>
</protein>
<dbReference type="InterPro" id="IPR019734">
    <property type="entry name" value="TPR_rpt"/>
</dbReference>
<dbReference type="Proteomes" id="UP000515135">
    <property type="component" value="Unplaced"/>
</dbReference>
<gene>
    <name evidence="4" type="primary">LOC109479538</name>
</gene>
<dbReference type="PROSITE" id="PS50005">
    <property type="entry name" value="TPR"/>
    <property type="match status" value="9"/>
</dbReference>
<proteinExistence type="predicted"/>
<feature type="repeat" description="TPR" evidence="1">
    <location>
        <begin position="1068"/>
        <end position="1101"/>
    </location>
</feature>
<dbReference type="Pfam" id="PF13374">
    <property type="entry name" value="TPR_10"/>
    <property type="match status" value="1"/>
</dbReference>
<evidence type="ECO:0000313" key="4">
    <source>
        <dbReference type="RefSeq" id="XP_019637079.1"/>
    </source>
</evidence>
<feature type="coiled-coil region" evidence="2">
    <location>
        <begin position="354"/>
        <end position="385"/>
    </location>
</feature>